<dbReference type="NCBIfam" id="TIGR03943">
    <property type="entry name" value="TIGR03943 family putative permease subunit"/>
    <property type="match status" value="1"/>
</dbReference>
<dbReference type="Proteomes" id="UP000190857">
    <property type="component" value="Unassembled WGS sequence"/>
</dbReference>
<reference evidence="4 5" key="1">
    <citation type="submission" date="2017-02" db="EMBL/GenBank/DDBJ databases">
        <authorList>
            <person name="Peterson S.W."/>
        </authorList>
    </citation>
    <scope>NUCLEOTIDE SEQUENCE [LARGE SCALE GENOMIC DNA]</scope>
    <source>
        <strain evidence="4 5">VKM Ac-2059</strain>
    </source>
</reference>
<dbReference type="STRING" id="123320.SAMN06309945_0748"/>
<name>A0A1T5IQX5_9MICO</name>
<organism evidence="4 5">
    <name type="scientific">Okibacterium fritillariae</name>
    <dbReference type="NCBI Taxonomy" id="123320"/>
    <lineage>
        <taxon>Bacteria</taxon>
        <taxon>Bacillati</taxon>
        <taxon>Actinomycetota</taxon>
        <taxon>Actinomycetes</taxon>
        <taxon>Micrococcales</taxon>
        <taxon>Microbacteriaceae</taxon>
        <taxon>Okibacterium</taxon>
    </lineage>
</organism>
<accession>A0A1T5IQX5</accession>
<sequence>MLALIGIVAMLWLGLTGKLELYIHPRYVVFTVVMAVIGLVFTLASFVMAPQWRDKHTHDEDAAPGTLGQNPASPSLTTSAPDGSAHAASSGAPGTASRRSRRADRGARAGAARSGRARRVAKATALQLSAAAIIVAAIFAMLVLPPAPLSLSAAEQRSVNSSVGSAPVAPISDEQLASIDTSTFTVKEWTTYLNMGVSAEFLAENPVDVTGFVSADTNDPDNVFFVTRFSITCCAVDASPLGLAVYHPNWQNELTEGKWVRVRGGIVPNPSAFSTETYSVVPTDVEPADDATEPYVF</sequence>
<dbReference type="PANTHER" id="PTHR40047">
    <property type="entry name" value="UPF0703 PROTEIN YCGQ"/>
    <property type="match status" value="1"/>
</dbReference>
<dbReference type="RefSeq" id="WP_079726927.1">
    <property type="nucleotide sequence ID" value="NZ_FUZP01000001.1"/>
</dbReference>
<proteinExistence type="predicted"/>
<keyword evidence="2" id="KW-1133">Transmembrane helix</keyword>
<dbReference type="InterPro" id="IPR015402">
    <property type="entry name" value="DUF1980"/>
</dbReference>
<evidence type="ECO:0000256" key="1">
    <source>
        <dbReference type="SAM" id="MobiDB-lite"/>
    </source>
</evidence>
<feature type="transmembrane region" description="Helical" evidence="2">
    <location>
        <begin position="123"/>
        <end position="144"/>
    </location>
</feature>
<dbReference type="Pfam" id="PF21537">
    <property type="entry name" value="DUF1980_C"/>
    <property type="match status" value="1"/>
</dbReference>
<evidence type="ECO:0000313" key="5">
    <source>
        <dbReference type="Proteomes" id="UP000190857"/>
    </source>
</evidence>
<keyword evidence="5" id="KW-1185">Reference proteome</keyword>
<keyword evidence="2" id="KW-0812">Transmembrane</keyword>
<dbReference type="InterPro" id="IPR048447">
    <property type="entry name" value="DUF1980_C"/>
</dbReference>
<feature type="domain" description="DUF1980" evidence="3">
    <location>
        <begin position="204"/>
        <end position="297"/>
    </location>
</feature>
<dbReference type="OrthoDB" id="359029at2"/>
<keyword evidence="2" id="KW-0472">Membrane</keyword>
<dbReference type="PANTHER" id="PTHR40047:SF1">
    <property type="entry name" value="UPF0703 PROTEIN YCGQ"/>
    <property type="match status" value="1"/>
</dbReference>
<evidence type="ECO:0000256" key="2">
    <source>
        <dbReference type="SAM" id="Phobius"/>
    </source>
</evidence>
<feature type="compositionally biased region" description="Polar residues" evidence="1">
    <location>
        <begin position="67"/>
        <end position="78"/>
    </location>
</feature>
<dbReference type="InterPro" id="IPR052955">
    <property type="entry name" value="UPF0703_membrane_permease"/>
</dbReference>
<evidence type="ECO:0000259" key="3">
    <source>
        <dbReference type="Pfam" id="PF21537"/>
    </source>
</evidence>
<feature type="compositionally biased region" description="Low complexity" evidence="1">
    <location>
        <begin position="79"/>
        <end position="97"/>
    </location>
</feature>
<dbReference type="AlphaFoldDB" id="A0A1T5IQX5"/>
<feature type="region of interest" description="Disordered" evidence="1">
    <location>
        <begin position="57"/>
        <end position="115"/>
    </location>
</feature>
<feature type="transmembrane region" description="Helical" evidence="2">
    <location>
        <begin position="27"/>
        <end position="49"/>
    </location>
</feature>
<gene>
    <name evidence="4" type="ORF">SAMN06309945_0748</name>
</gene>
<evidence type="ECO:0000313" key="4">
    <source>
        <dbReference type="EMBL" id="SKC41551.1"/>
    </source>
</evidence>
<dbReference type="EMBL" id="FUZP01000001">
    <property type="protein sequence ID" value="SKC41551.1"/>
    <property type="molecule type" value="Genomic_DNA"/>
</dbReference>
<protein>
    <submittedName>
        <fullName evidence="4">TIGR03943 family protein</fullName>
    </submittedName>
</protein>